<evidence type="ECO:0000256" key="8">
    <source>
        <dbReference type="RuleBase" id="RU362002"/>
    </source>
</evidence>
<evidence type="ECO:0000256" key="1">
    <source>
        <dbReference type="ARBA" id="ARBA00004141"/>
    </source>
</evidence>
<evidence type="ECO:0000256" key="2">
    <source>
        <dbReference type="ARBA" id="ARBA00005887"/>
    </source>
</evidence>
<dbReference type="RefSeq" id="XP_005789389.1">
    <property type="nucleotide sequence ID" value="XM_005789332.1"/>
</dbReference>
<name>A0A0D3KMH5_EMIH1</name>
<feature type="transmembrane region" description="Helical" evidence="8">
    <location>
        <begin position="280"/>
        <end position="302"/>
    </location>
</feature>
<dbReference type="GO" id="GO:0097272">
    <property type="term" value="P:ammonium homeostasis"/>
    <property type="evidence" value="ECO:0007669"/>
    <property type="project" value="TreeGrafter"/>
</dbReference>
<comment type="subcellular location">
    <subcellularLocation>
        <location evidence="8">Cell membrane</location>
        <topology evidence="8">Multi-pass membrane protein</topology>
    </subcellularLocation>
    <subcellularLocation>
        <location evidence="1">Membrane</location>
        <topology evidence="1">Multi-pass membrane protein</topology>
    </subcellularLocation>
</comment>
<dbReference type="GO" id="GO:0008519">
    <property type="term" value="F:ammonium channel activity"/>
    <property type="evidence" value="ECO:0007669"/>
    <property type="project" value="InterPro"/>
</dbReference>
<reference evidence="11" key="1">
    <citation type="journal article" date="2013" name="Nature">
        <title>Pan genome of the phytoplankton Emiliania underpins its global distribution.</title>
        <authorList>
            <person name="Read B.A."/>
            <person name="Kegel J."/>
            <person name="Klute M.J."/>
            <person name="Kuo A."/>
            <person name="Lefebvre S.C."/>
            <person name="Maumus F."/>
            <person name="Mayer C."/>
            <person name="Miller J."/>
            <person name="Monier A."/>
            <person name="Salamov A."/>
            <person name="Young J."/>
            <person name="Aguilar M."/>
            <person name="Claverie J.M."/>
            <person name="Frickenhaus S."/>
            <person name="Gonzalez K."/>
            <person name="Herman E.K."/>
            <person name="Lin Y.C."/>
            <person name="Napier J."/>
            <person name="Ogata H."/>
            <person name="Sarno A.F."/>
            <person name="Shmutz J."/>
            <person name="Schroeder D."/>
            <person name="de Vargas C."/>
            <person name="Verret F."/>
            <person name="von Dassow P."/>
            <person name="Valentin K."/>
            <person name="Van de Peer Y."/>
            <person name="Wheeler G."/>
            <person name="Dacks J.B."/>
            <person name="Delwiche C.F."/>
            <person name="Dyhrman S.T."/>
            <person name="Glockner G."/>
            <person name="John U."/>
            <person name="Richards T."/>
            <person name="Worden A.Z."/>
            <person name="Zhang X."/>
            <person name="Grigoriev I.V."/>
            <person name="Allen A.E."/>
            <person name="Bidle K."/>
            <person name="Borodovsky M."/>
            <person name="Bowler C."/>
            <person name="Brownlee C."/>
            <person name="Cock J.M."/>
            <person name="Elias M."/>
            <person name="Gladyshev V.N."/>
            <person name="Groth M."/>
            <person name="Guda C."/>
            <person name="Hadaegh A."/>
            <person name="Iglesias-Rodriguez M.D."/>
            <person name="Jenkins J."/>
            <person name="Jones B.M."/>
            <person name="Lawson T."/>
            <person name="Leese F."/>
            <person name="Lindquist E."/>
            <person name="Lobanov A."/>
            <person name="Lomsadze A."/>
            <person name="Malik S.B."/>
            <person name="Marsh M.E."/>
            <person name="Mackinder L."/>
            <person name="Mock T."/>
            <person name="Mueller-Roeber B."/>
            <person name="Pagarete A."/>
            <person name="Parker M."/>
            <person name="Probert I."/>
            <person name="Quesneville H."/>
            <person name="Raines C."/>
            <person name="Rensing S.A."/>
            <person name="Riano-Pachon D.M."/>
            <person name="Richier S."/>
            <person name="Rokitta S."/>
            <person name="Shiraiwa Y."/>
            <person name="Soanes D.M."/>
            <person name="van der Giezen M."/>
            <person name="Wahlund T.M."/>
            <person name="Williams B."/>
            <person name="Wilson W."/>
            <person name="Wolfe G."/>
            <person name="Wurch L.L."/>
        </authorList>
    </citation>
    <scope>NUCLEOTIDE SEQUENCE</scope>
</reference>
<dbReference type="InterPro" id="IPR001905">
    <property type="entry name" value="Ammonium_transpt"/>
</dbReference>
<reference evidence="10" key="2">
    <citation type="submission" date="2024-10" db="UniProtKB">
        <authorList>
            <consortium name="EnsemblProtists"/>
        </authorList>
    </citation>
    <scope>IDENTIFICATION</scope>
</reference>
<dbReference type="InterPro" id="IPR024041">
    <property type="entry name" value="NH4_transpt_AmtB-like_dom"/>
</dbReference>
<protein>
    <recommendedName>
        <fullName evidence="8">Ammonium transporter</fullName>
    </recommendedName>
</protein>
<dbReference type="InterPro" id="IPR018047">
    <property type="entry name" value="Ammonium_transpt_CS"/>
</dbReference>
<keyword evidence="5 8" id="KW-1133">Transmembrane helix</keyword>
<dbReference type="SUPFAM" id="SSF111352">
    <property type="entry name" value="Ammonium transporter"/>
    <property type="match status" value="1"/>
</dbReference>
<sequence>MQAQRQPRCVSGCGGFSFDLPPPAPPLQCGFALLEAGSVRTKNTKNILLKNLLDACLGAIIWWLWGMGVAYGDSGDYDDGNEFIGTAPNNGGPFAAAGWEGKDWQESGGEGYGYTMALWFFQYVFAAAAATIVSGAVAERAQLIAYLIYTTIITGFIYPVVVHWVWCDGGYLSGGFTKDKDKTWAGGCIDFAGSGVVHMTGGVAALCGAFVIGPRAGRFDESGKVMPIPGQSTPFQVVGTFILWMGWYGFNPVPRRRRLQPGLAPHIPHSSPPLSADCAVMARAAMCTTVSASIGGLTVVFFDRIFSKTYDVGMVCNGILAGLVSITAGCASMHVWAAFLTGFIGAFVYYGASKTMLKLKIDDPLDAYAVHGACGGWGVIAVGIFGSNNYITMGWAVPFPSPSPPGIIYGGGTLLGAQIAAVCIETLWVATLSLMIHALLTFARMRIGILRVSEEVEMAGMDVSKHGGSAYSTA</sequence>
<feature type="transmembrane region" description="Helical" evidence="8">
    <location>
        <begin position="191"/>
        <end position="212"/>
    </location>
</feature>
<dbReference type="HOGENOM" id="CLU_000445_33_1_1"/>
<dbReference type="Pfam" id="PF00909">
    <property type="entry name" value="Ammonium_transp"/>
    <property type="match status" value="1"/>
</dbReference>
<evidence type="ECO:0000256" key="7">
    <source>
        <dbReference type="ARBA" id="ARBA00023177"/>
    </source>
</evidence>
<dbReference type="AlphaFoldDB" id="A0A0D3KMH5"/>
<feature type="domain" description="Ammonium transporter AmtB-like" evidence="9">
    <location>
        <begin position="28"/>
        <end position="471"/>
    </location>
</feature>
<feature type="transmembrane region" description="Helical" evidence="8">
    <location>
        <begin position="407"/>
        <end position="440"/>
    </location>
</feature>
<comment type="similarity">
    <text evidence="2 8">Belongs to the ammonia transporter channel (TC 1.A.11.2) family.</text>
</comment>
<dbReference type="PaxDb" id="2903-EOD36960"/>
<evidence type="ECO:0000256" key="5">
    <source>
        <dbReference type="ARBA" id="ARBA00022989"/>
    </source>
</evidence>
<dbReference type="PROSITE" id="PS01219">
    <property type="entry name" value="AMMONIUM_TRANSP"/>
    <property type="match status" value="1"/>
</dbReference>
<dbReference type="Proteomes" id="UP000013827">
    <property type="component" value="Unassembled WGS sequence"/>
</dbReference>
<dbReference type="Gene3D" id="1.10.3430.10">
    <property type="entry name" value="Ammonium transporter AmtB like domains"/>
    <property type="match status" value="1"/>
</dbReference>
<feature type="transmembrane region" description="Helical" evidence="8">
    <location>
        <begin position="233"/>
        <end position="250"/>
    </location>
</feature>
<dbReference type="KEGG" id="ehx:EMIHUDRAFT_62984"/>
<keyword evidence="4 8" id="KW-0812">Transmembrane</keyword>
<keyword evidence="3 8" id="KW-0813">Transport</keyword>
<feature type="transmembrane region" description="Helical" evidence="8">
    <location>
        <begin position="116"/>
        <end position="137"/>
    </location>
</feature>
<feature type="transmembrane region" description="Helical" evidence="8">
    <location>
        <begin position="334"/>
        <end position="353"/>
    </location>
</feature>
<dbReference type="EnsemblProtists" id="EOD36960">
    <property type="protein sequence ID" value="EOD36960"/>
    <property type="gene ID" value="EMIHUDRAFT_62984"/>
</dbReference>
<dbReference type="NCBIfam" id="TIGR00836">
    <property type="entry name" value="amt"/>
    <property type="match status" value="1"/>
</dbReference>
<dbReference type="GO" id="GO:0005886">
    <property type="term" value="C:plasma membrane"/>
    <property type="evidence" value="ECO:0007669"/>
    <property type="project" value="UniProtKB-SubCell"/>
</dbReference>
<proteinExistence type="inferred from homology"/>
<feature type="transmembrane region" description="Helical" evidence="8">
    <location>
        <begin position="309"/>
        <end position="328"/>
    </location>
</feature>
<evidence type="ECO:0000256" key="3">
    <source>
        <dbReference type="ARBA" id="ARBA00022448"/>
    </source>
</evidence>
<keyword evidence="11" id="KW-1185">Reference proteome</keyword>
<evidence type="ECO:0000256" key="4">
    <source>
        <dbReference type="ARBA" id="ARBA00022692"/>
    </source>
</evidence>
<comment type="caution">
    <text evidence="8">Lacks conserved residue(s) required for the propagation of feature annotation.</text>
</comment>
<accession>A0A0D3KMH5</accession>
<dbReference type="eggNOG" id="KOG0682">
    <property type="taxonomic scope" value="Eukaryota"/>
</dbReference>
<keyword evidence="7 8" id="KW-0924">Ammonia transport</keyword>
<keyword evidence="6 8" id="KW-0472">Membrane</keyword>
<dbReference type="STRING" id="2903.R1FD66"/>
<dbReference type="InterPro" id="IPR029020">
    <property type="entry name" value="Ammonium/urea_transptr"/>
</dbReference>
<evidence type="ECO:0000256" key="6">
    <source>
        <dbReference type="ARBA" id="ARBA00023136"/>
    </source>
</evidence>
<dbReference type="PANTHER" id="PTHR11730">
    <property type="entry name" value="AMMONIUM TRANSPORTER"/>
    <property type="match status" value="1"/>
</dbReference>
<organism evidence="10 11">
    <name type="scientific">Emiliania huxleyi (strain CCMP1516)</name>
    <dbReference type="NCBI Taxonomy" id="280463"/>
    <lineage>
        <taxon>Eukaryota</taxon>
        <taxon>Haptista</taxon>
        <taxon>Haptophyta</taxon>
        <taxon>Prymnesiophyceae</taxon>
        <taxon>Isochrysidales</taxon>
        <taxon>Noelaerhabdaceae</taxon>
        <taxon>Emiliania</taxon>
    </lineage>
</organism>
<dbReference type="GeneID" id="17281985"/>
<evidence type="ECO:0000259" key="9">
    <source>
        <dbReference type="Pfam" id="PF00909"/>
    </source>
</evidence>
<evidence type="ECO:0000313" key="11">
    <source>
        <dbReference type="Proteomes" id="UP000013827"/>
    </source>
</evidence>
<evidence type="ECO:0000313" key="10">
    <source>
        <dbReference type="EnsemblProtists" id="EOD36960"/>
    </source>
</evidence>
<feature type="transmembrane region" description="Helical" evidence="8">
    <location>
        <begin position="144"/>
        <end position="166"/>
    </location>
</feature>
<dbReference type="PANTHER" id="PTHR11730:SF6">
    <property type="entry name" value="AMMONIUM TRANSPORTER"/>
    <property type="match status" value="1"/>
</dbReference>
<feature type="transmembrane region" description="Helical" evidence="8">
    <location>
        <begin position="47"/>
        <end position="65"/>
    </location>
</feature>